<name>A0A815XUK9_9BILA</name>
<dbReference type="Proteomes" id="UP000663877">
    <property type="component" value="Unassembled WGS sequence"/>
</dbReference>
<sequence length="189" mass="21967">MNLEDMADLQFGGAVPAQAVIEEPRILFLHLNASFDLHRHLRFYKSIATVFDSEDDLRNRLVIPDRLFTVFALLPDQVLDPLPNFNPIIVEPDANVDYIYLLYKTHLIYATIMRDLHQELAVWHSTSDNRLTVIILIISESLDRSLNYYEERALRSRDNGDFTLAALYEQLQLERNQLQIAALEQLLEL</sequence>
<dbReference type="EMBL" id="CAJNOI010000437">
    <property type="protein sequence ID" value="CAF1278799.1"/>
    <property type="molecule type" value="Genomic_DNA"/>
</dbReference>
<dbReference type="EMBL" id="CAJNOM010000784">
    <property type="protein sequence ID" value="CAF1561920.1"/>
    <property type="molecule type" value="Genomic_DNA"/>
</dbReference>
<dbReference type="Proteomes" id="UP000663832">
    <property type="component" value="Unassembled WGS sequence"/>
</dbReference>
<protein>
    <submittedName>
        <fullName evidence="2">Uncharacterized protein</fullName>
    </submittedName>
</protein>
<evidence type="ECO:0000313" key="3">
    <source>
        <dbReference type="Proteomes" id="UP000663832"/>
    </source>
</evidence>
<gene>
    <name evidence="1" type="ORF">BJG266_LOCUS31083</name>
    <name evidence="2" type="ORF">QVE165_LOCUS47973</name>
</gene>
<reference evidence="2" key="1">
    <citation type="submission" date="2021-02" db="EMBL/GenBank/DDBJ databases">
        <authorList>
            <person name="Nowell W R."/>
        </authorList>
    </citation>
    <scope>NUCLEOTIDE SEQUENCE</scope>
</reference>
<evidence type="ECO:0000313" key="1">
    <source>
        <dbReference type="EMBL" id="CAF1278799.1"/>
    </source>
</evidence>
<comment type="caution">
    <text evidence="2">The sequence shown here is derived from an EMBL/GenBank/DDBJ whole genome shotgun (WGS) entry which is preliminary data.</text>
</comment>
<accession>A0A815XUK9</accession>
<dbReference type="AlphaFoldDB" id="A0A815XUK9"/>
<organism evidence="2 3">
    <name type="scientific">Adineta steineri</name>
    <dbReference type="NCBI Taxonomy" id="433720"/>
    <lineage>
        <taxon>Eukaryota</taxon>
        <taxon>Metazoa</taxon>
        <taxon>Spiralia</taxon>
        <taxon>Gnathifera</taxon>
        <taxon>Rotifera</taxon>
        <taxon>Eurotatoria</taxon>
        <taxon>Bdelloidea</taxon>
        <taxon>Adinetida</taxon>
        <taxon>Adinetidae</taxon>
        <taxon>Adineta</taxon>
    </lineage>
</organism>
<keyword evidence="3" id="KW-1185">Reference proteome</keyword>
<evidence type="ECO:0000313" key="2">
    <source>
        <dbReference type="EMBL" id="CAF1561920.1"/>
    </source>
</evidence>
<proteinExistence type="predicted"/>